<evidence type="ECO:0000313" key="2">
    <source>
        <dbReference type="Proteomes" id="UP000283587"/>
    </source>
</evidence>
<sequence length="290" mass="31729">MNSISQETPKEQAQTENPPAKVARLRLDRSLADQISFNEAEQLAHWTGLRRLKLDPGTLERHYLFVDGDDSDIVARFDFLRTMVGGAMLEHGILRLGVCGPTAGCGASFVAANLALSMARRPSTRVMLADFDLRNPALARLFGATAPGPLGDVLAGNRPAIEHLRLVTDNLAVMLNSQPVQHSAELLQEPDTGLALREIRDHYGPTVELYDLPPLLGNDQTLSFLPELDGLLLVADGTVTTAADLREAERLFEGRTRLVGLVLNRGEIRPPLHVTIGNLLGRLFGRRKKV</sequence>
<dbReference type="InterPro" id="IPR050445">
    <property type="entry name" value="Bact_polysacc_biosynth/exp"/>
</dbReference>
<dbReference type="Proteomes" id="UP000283587">
    <property type="component" value="Unassembled WGS sequence"/>
</dbReference>
<name>A0A419A6Q8_9RHOB</name>
<gene>
    <name evidence="1" type="ORF">D3P05_10865</name>
</gene>
<organism evidence="1 2">
    <name type="scientific">Paracoccus siganidrum</name>
    <dbReference type="NCBI Taxonomy" id="1276757"/>
    <lineage>
        <taxon>Bacteria</taxon>
        <taxon>Pseudomonadati</taxon>
        <taxon>Pseudomonadota</taxon>
        <taxon>Alphaproteobacteria</taxon>
        <taxon>Rhodobacterales</taxon>
        <taxon>Paracoccaceae</taxon>
        <taxon>Paracoccus</taxon>
    </lineage>
</organism>
<dbReference type="Gene3D" id="3.40.50.300">
    <property type="entry name" value="P-loop containing nucleotide triphosphate hydrolases"/>
    <property type="match status" value="1"/>
</dbReference>
<proteinExistence type="predicted"/>
<evidence type="ECO:0008006" key="3">
    <source>
        <dbReference type="Google" id="ProtNLM"/>
    </source>
</evidence>
<dbReference type="SUPFAM" id="SSF52540">
    <property type="entry name" value="P-loop containing nucleoside triphosphate hydrolases"/>
    <property type="match status" value="1"/>
</dbReference>
<keyword evidence="2" id="KW-1185">Reference proteome</keyword>
<dbReference type="OrthoDB" id="9775724at2"/>
<dbReference type="InterPro" id="IPR027417">
    <property type="entry name" value="P-loop_NTPase"/>
</dbReference>
<protein>
    <recommendedName>
        <fullName evidence="3">Exopolysaccharide biosynthesis protein</fullName>
    </recommendedName>
</protein>
<comment type="caution">
    <text evidence="1">The sequence shown here is derived from an EMBL/GenBank/DDBJ whole genome shotgun (WGS) entry which is preliminary data.</text>
</comment>
<evidence type="ECO:0000313" key="1">
    <source>
        <dbReference type="EMBL" id="RJL15303.1"/>
    </source>
</evidence>
<accession>A0A419A6Q8</accession>
<dbReference type="AlphaFoldDB" id="A0A419A6Q8"/>
<dbReference type="EMBL" id="QZEW01000039">
    <property type="protein sequence ID" value="RJL15303.1"/>
    <property type="molecule type" value="Genomic_DNA"/>
</dbReference>
<dbReference type="RefSeq" id="WP_119898184.1">
    <property type="nucleotide sequence ID" value="NZ_QZEW01000039.1"/>
</dbReference>
<dbReference type="PANTHER" id="PTHR32309:SF31">
    <property type="entry name" value="CAPSULAR EXOPOLYSACCHARIDE FAMILY"/>
    <property type="match status" value="1"/>
</dbReference>
<reference evidence="2" key="1">
    <citation type="submission" date="2018-09" db="EMBL/GenBank/DDBJ databases">
        <title>Paracoccus onubensis nov. sp. a moderate halophilic bacterium isolated from Gruta de las Maravillas (Aracena, Spain).</title>
        <authorList>
            <person name="Jurado V."/>
            <person name="Gutierrez-Patricio S."/>
            <person name="Gonzalez-Pimentel J.L."/>
            <person name="Miller A.Z."/>
            <person name="Laiz L."/>
            <person name="Saiz-Jimenez C."/>
        </authorList>
    </citation>
    <scope>NUCLEOTIDE SEQUENCE [LARGE SCALE GENOMIC DNA]</scope>
    <source>
        <strain evidence="2">DSM 26381</strain>
    </source>
</reference>
<dbReference type="PANTHER" id="PTHR32309">
    <property type="entry name" value="TYROSINE-PROTEIN KINASE"/>
    <property type="match status" value="1"/>
</dbReference>